<evidence type="ECO:0000313" key="3">
    <source>
        <dbReference type="EnsemblMetazoa" id="AMIN007824-PA"/>
    </source>
</evidence>
<evidence type="ECO:0000256" key="2">
    <source>
        <dbReference type="SAM" id="Phobius"/>
    </source>
</evidence>
<feature type="transmembrane region" description="Helical" evidence="2">
    <location>
        <begin position="471"/>
        <end position="498"/>
    </location>
</feature>
<evidence type="ECO:0000256" key="1">
    <source>
        <dbReference type="SAM" id="MobiDB-lite"/>
    </source>
</evidence>
<dbReference type="AlphaFoldDB" id="A0A182WBU5"/>
<dbReference type="STRING" id="112268.A0A182WBU5"/>
<evidence type="ECO:0000313" key="4">
    <source>
        <dbReference type="Proteomes" id="UP000075920"/>
    </source>
</evidence>
<feature type="transmembrane region" description="Helical" evidence="2">
    <location>
        <begin position="16"/>
        <end position="41"/>
    </location>
</feature>
<reference evidence="3" key="2">
    <citation type="submission" date="2020-05" db="UniProtKB">
        <authorList>
            <consortium name="EnsemblMetazoa"/>
        </authorList>
    </citation>
    <scope>IDENTIFICATION</scope>
    <source>
        <strain evidence="3">MINIMUS1</strain>
    </source>
</reference>
<dbReference type="VEuPathDB" id="VectorBase:AMIN007824"/>
<feature type="compositionally biased region" description="Basic and acidic residues" evidence="1">
    <location>
        <begin position="751"/>
        <end position="760"/>
    </location>
</feature>
<organism evidence="3 4">
    <name type="scientific">Anopheles minimus</name>
    <dbReference type="NCBI Taxonomy" id="112268"/>
    <lineage>
        <taxon>Eukaryota</taxon>
        <taxon>Metazoa</taxon>
        <taxon>Ecdysozoa</taxon>
        <taxon>Arthropoda</taxon>
        <taxon>Hexapoda</taxon>
        <taxon>Insecta</taxon>
        <taxon>Pterygota</taxon>
        <taxon>Neoptera</taxon>
        <taxon>Endopterygota</taxon>
        <taxon>Diptera</taxon>
        <taxon>Nematocera</taxon>
        <taxon>Culicoidea</taxon>
        <taxon>Culicidae</taxon>
        <taxon>Anophelinae</taxon>
        <taxon>Anopheles</taxon>
    </lineage>
</organism>
<keyword evidence="4" id="KW-1185">Reference proteome</keyword>
<feature type="transmembrane region" description="Helical" evidence="2">
    <location>
        <begin position="553"/>
        <end position="574"/>
    </location>
</feature>
<reference evidence="4" key="1">
    <citation type="submission" date="2013-03" db="EMBL/GenBank/DDBJ databases">
        <title>The Genome Sequence of Anopheles minimus MINIMUS1.</title>
        <authorList>
            <consortium name="The Broad Institute Genomics Platform"/>
            <person name="Neafsey D.E."/>
            <person name="Walton C."/>
            <person name="Walker B."/>
            <person name="Young S.K."/>
            <person name="Zeng Q."/>
            <person name="Gargeya S."/>
            <person name="Fitzgerald M."/>
            <person name="Haas B."/>
            <person name="Abouelleil A."/>
            <person name="Allen A.W."/>
            <person name="Alvarado L."/>
            <person name="Arachchi H.M."/>
            <person name="Berlin A.M."/>
            <person name="Chapman S.B."/>
            <person name="Gainer-Dewar J."/>
            <person name="Goldberg J."/>
            <person name="Griggs A."/>
            <person name="Gujja S."/>
            <person name="Hansen M."/>
            <person name="Howarth C."/>
            <person name="Imamovic A."/>
            <person name="Ireland A."/>
            <person name="Larimer J."/>
            <person name="McCowan C."/>
            <person name="Murphy C."/>
            <person name="Pearson M."/>
            <person name="Poon T.W."/>
            <person name="Priest M."/>
            <person name="Roberts A."/>
            <person name="Saif S."/>
            <person name="Shea T."/>
            <person name="Sisk P."/>
            <person name="Sykes S."/>
            <person name="Wortman J."/>
            <person name="Nusbaum C."/>
            <person name="Birren B."/>
        </authorList>
    </citation>
    <scope>NUCLEOTIDE SEQUENCE [LARGE SCALE GENOMIC DNA]</scope>
    <source>
        <strain evidence="4">MINIMUS1</strain>
    </source>
</reference>
<keyword evidence="2" id="KW-1133">Transmembrane helix</keyword>
<feature type="transmembrane region" description="Helical" evidence="2">
    <location>
        <begin position="95"/>
        <end position="121"/>
    </location>
</feature>
<feature type="transmembrane region" description="Helical" evidence="2">
    <location>
        <begin position="133"/>
        <end position="156"/>
    </location>
</feature>
<feature type="region of interest" description="Disordered" evidence="1">
    <location>
        <begin position="735"/>
        <end position="800"/>
    </location>
</feature>
<feature type="region of interest" description="Disordered" evidence="1">
    <location>
        <begin position="685"/>
        <end position="706"/>
    </location>
</feature>
<sequence length="886" mass="99720">MGFSCTLCGLGPRMTVFVIGTITLVFSLLMAGLATTAILAYNCEIDMTDSKETYGLYLFYFRSEECGPVDLRYLGINVNVTLPFPETTDAVERTFVFAIVSAALHGALAVTTVLLFGTMCVSCLGRSCVVVGFYPWILAMFLVLALDVTGFVTYLIDFINVMDLDGVIDLLELDNNIIIRQILGQVDDIYFIAPALFMWLAFSKAVLFWFMFLVFLAVIISLSMTLWKENKPAPAYNESMQPRQVMHPTSPPVDLEEPHNASTRYFDQAPQQQLPTVHQQAHDHLPRIYPPMPPPNQLQLPHSDPNVRRTVEPLNDAYDNGSFREDSIPYLPAPAQEASVPMPLHVKQTVDPYTDKRFSYLPGQPAPFSYLAGPPSGNSPRSSVTAPPEVRNQLPWSYFPATDDKKAPGKRFTSTLTEEKEFPGEEKQLPTVKAGAFPDDRSSVTTDEGKWSGPEYKYYMTLATYNVFRPFAIFAGVFGIFQSLIWIGFAITGIIAYYCDIDFSGQTETMGSLLTLTFFNVYFRGTCDQPNIPPIDMSLVDPLNLMPPGDVHAFVWVYLIIHLFWGISSLTLLTNARFKYVRYINVFLYIWIIITMIISVLDLALGILFAIDYDTLVHVLYEYPYGLGQILPSVQVLATAVHVSGIMMVMAFRGWIFWVANVSLAIFMFTQTFKIYDYNQMRRKQSSGTANGGYVPEGDTMRRPPIDAYDMNQPRAQTFAQPPTTAEYRRPLERISEGPIPVESPLPPQPDWERQQRSFEPKPTVVISRTLEPLARPQSNEPEERMDNRPIPPPPPPKNFMNTVVRRDVAAAKVARELNYRNSFNVNNNGIAAVNLRPTGLNLTNPGPLNSDGDLPTPNYSPPMPRTNPFENRPPLRSVLRNSRFQ</sequence>
<protein>
    <submittedName>
        <fullName evidence="3">Uncharacterized protein</fullName>
    </submittedName>
</protein>
<proteinExistence type="predicted"/>
<accession>A0A182WBU5</accession>
<keyword evidence="2" id="KW-0812">Transmembrane</keyword>
<dbReference type="Proteomes" id="UP000075920">
    <property type="component" value="Unassembled WGS sequence"/>
</dbReference>
<feature type="region of interest" description="Disordered" evidence="1">
    <location>
        <begin position="843"/>
        <end position="886"/>
    </location>
</feature>
<feature type="transmembrane region" description="Helical" evidence="2">
    <location>
        <begin position="655"/>
        <end position="676"/>
    </location>
</feature>
<feature type="transmembrane region" description="Helical" evidence="2">
    <location>
        <begin position="206"/>
        <end position="227"/>
    </location>
</feature>
<feature type="transmembrane region" description="Helical" evidence="2">
    <location>
        <begin position="586"/>
        <end position="611"/>
    </location>
</feature>
<dbReference type="EnsemblMetazoa" id="AMIN007824-RA">
    <property type="protein sequence ID" value="AMIN007824-PA"/>
    <property type="gene ID" value="AMIN007824"/>
</dbReference>
<name>A0A182WBU5_9DIPT</name>
<keyword evidence="2" id="KW-0472">Membrane</keyword>